<dbReference type="RefSeq" id="WP_191321571.1">
    <property type="nucleotide sequence ID" value="NZ_BNCG01000144.1"/>
</dbReference>
<proteinExistence type="predicted"/>
<name>A0ABV7UCF7_9HYPH</name>
<keyword evidence="2" id="KW-1185">Reference proteome</keyword>
<dbReference type="EMBL" id="JBHRYC010000015">
    <property type="protein sequence ID" value="MFC3636028.1"/>
    <property type="molecule type" value="Genomic_DNA"/>
</dbReference>
<sequence>MTEIQIGDRVSIELVVTKAADIIEARLPFRDGVSDLAWEGISAHRTFFTLVRRAPVDLWSVEIPKDGLPVIRRNGDTAIMLARNGDFAWLEDQDGCMDTAEVSTLRPLDAPAPESEVERLRGALTLVASSGKFQCFDDAAWDVVNDALASTAPTGSMREAIAKHHATPSDAPTCPPGHMTGWFAQLTPEQKEAALAYRGPENHGPICPPCHIMIGDRAVPEPMRVEPKTEDWYWAIDLSEASLVVRCKWLDDTVDSAFFRNNAIHSTEANARAHAEAIIALSAGEGV</sequence>
<protein>
    <submittedName>
        <fullName evidence="1">Uncharacterized protein</fullName>
    </submittedName>
</protein>
<evidence type="ECO:0000313" key="1">
    <source>
        <dbReference type="EMBL" id="MFC3636028.1"/>
    </source>
</evidence>
<reference evidence="2" key="1">
    <citation type="journal article" date="2019" name="Int. J. Syst. Evol. Microbiol.">
        <title>The Global Catalogue of Microorganisms (GCM) 10K type strain sequencing project: providing services to taxonomists for standard genome sequencing and annotation.</title>
        <authorList>
            <consortium name="The Broad Institute Genomics Platform"/>
            <consortium name="The Broad Institute Genome Sequencing Center for Infectious Disease"/>
            <person name="Wu L."/>
            <person name="Ma J."/>
        </authorList>
    </citation>
    <scope>NUCLEOTIDE SEQUENCE [LARGE SCALE GENOMIC DNA]</scope>
    <source>
        <strain evidence="2">KCTC 42282</strain>
    </source>
</reference>
<gene>
    <name evidence="1" type="ORF">ACFONL_01305</name>
</gene>
<accession>A0ABV7UCF7</accession>
<organism evidence="1 2">
    <name type="scientific">Camelimonas fluminis</name>
    <dbReference type="NCBI Taxonomy" id="1576911"/>
    <lineage>
        <taxon>Bacteria</taxon>
        <taxon>Pseudomonadati</taxon>
        <taxon>Pseudomonadota</taxon>
        <taxon>Alphaproteobacteria</taxon>
        <taxon>Hyphomicrobiales</taxon>
        <taxon>Chelatococcaceae</taxon>
        <taxon>Camelimonas</taxon>
    </lineage>
</organism>
<comment type="caution">
    <text evidence="1">The sequence shown here is derived from an EMBL/GenBank/DDBJ whole genome shotgun (WGS) entry which is preliminary data.</text>
</comment>
<dbReference type="Proteomes" id="UP001595704">
    <property type="component" value="Unassembled WGS sequence"/>
</dbReference>
<evidence type="ECO:0000313" key="2">
    <source>
        <dbReference type="Proteomes" id="UP001595704"/>
    </source>
</evidence>